<dbReference type="PANTHER" id="PTHR47505">
    <property type="entry name" value="DNA UTILIZATION PROTEIN YHGH"/>
    <property type="match status" value="1"/>
</dbReference>
<accession>A0A285NCT9</accession>
<evidence type="ECO:0000313" key="4">
    <source>
        <dbReference type="Proteomes" id="UP000219036"/>
    </source>
</evidence>
<dbReference type="SUPFAM" id="SSF161187">
    <property type="entry name" value="YfgJ-like"/>
    <property type="match status" value="1"/>
</dbReference>
<comment type="similarity">
    <text evidence="1">Belongs to the ComF/GntX family.</text>
</comment>
<dbReference type="Pfam" id="PF00156">
    <property type="entry name" value="Pribosyltran"/>
    <property type="match status" value="1"/>
</dbReference>
<dbReference type="RefSeq" id="WP_096999960.1">
    <property type="nucleotide sequence ID" value="NZ_OBEI01000002.1"/>
</dbReference>
<dbReference type="Proteomes" id="UP000219036">
    <property type="component" value="Unassembled WGS sequence"/>
</dbReference>
<reference evidence="4" key="1">
    <citation type="submission" date="2017-09" db="EMBL/GenBank/DDBJ databases">
        <authorList>
            <person name="Varghese N."/>
            <person name="Submissions S."/>
        </authorList>
    </citation>
    <scope>NUCLEOTIDE SEQUENCE [LARGE SCALE GENOMIC DNA]</scope>
    <source>
        <strain evidence="4">DSM 15103</strain>
    </source>
</reference>
<protein>
    <submittedName>
        <fullName evidence="3">ComF family protein</fullName>
    </submittedName>
</protein>
<dbReference type="EMBL" id="OBEI01000002">
    <property type="protein sequence ID" value="SNZ06747.1"/>
    <property type="molecule type" value="Genomic_DNA"/>
</dbReference>
<sequence>MRFLNGIFPAKCVICENLFVFEDQNLFCNLCLSTVKKEKIYYCNSCGDKVENCQKCLKKRVFDRIEIFKSNDRYITEILYYMKIKGFKNLSRTISQKIEEDITGFVKKKKIDLITYIPLDRKTYRKRTFNHLEEILREIFPSYIIDSVVEKTRETRLQMELNREERLKNLKGAFNLKKDIKGKKILIFDDIMTTGSTMFEMYKTIKKGNPERIYGYVIAR</sequence>
<dbReference type="SUPFAM" id="SSF53271">
    <property type="entry name" value="PRTase-like"/>
    <property type="match status" value="1"/>
</dbReference>
<dbReference type="InterPro" id="IPR000836">
    <property type="entry name" value="PRTase_dom"/>
</dbReference>
<dbReference type="InterPro" id="IPR051910">
    <property type="entry name" value="ComF/GntX_DNA_util-trans"/>
</dbReference>
<proteinExistence type="inferred from homology"/>
<feature type="domain" description="Phosphoribosyltransferase" evidence="2">
    <location>
        <begin position="166"/>
        <end position="217"/>
    </location>
</feature>
<dbReference type="CDD" id="cd06223">
    <property type="entry name" value="PRTases_typeI"/>
    <property type="match status" value="1"/>
</dbReference>
<organism evidence="3 4">
    <name type="scientific">Persephonella hydrogeniphila</name>
    <dbReference type="NCBI Taxonomy" id="198703"/>
    <lineage>
        <taxon>Bacteria</taxon>
        <taxon>Pseudomonadati</taxon>
        <taxon>Aquificota</taxon>
        <taxon>Aquificia</taxon>
        <taxon>Aquificales</taxon>
        <taxon>Hydrogenothermaceae</taxon>
        <taxon>Persephonella</taxon>
    </lineage>
</organism>
<evidence type="ECO:0000256" key="1">
    <source>
        <dbReference type="ARBA" id="ARBA00008007"/>
    </source>
</evidence>
<name>A0A285NCT9_9AQUI</name>
<evidence type="ECO:0000313" key="3">
    <source>
        <dbReference type="EMBL" id="SNZ06747.1"/>
    </source>
</evidence>
<dbReference type="AlphaFoldDB" id="A0A285NCT9"/>
<dbReference type="OrthoDB" id="9779910at2"/>
<dbReference type="InterPro" id="IPR029057">
    <property type="entry name" value="PRTase-like"/>
</dbReference>
<evidence type="ECO:0000259" key="2">
    <source>
        <dbReference type="Pfam" id="PF00156"/>
    </source>
</evidence>
<gene>
    <name evidence="3" type="ORF">SAMN06265182_0783</name>
</gene>
<dbReference type="PANTHER" id="PTHR47505:SF1">
    <property type="entry name" value="DNA UTILIZATION PROTEIN YHGH"/>
    <property type="match status" value="1"/>
</dbReference>
<keyword evidence="4" id="KW-1185">Reference proteome</keyword>
<dbReference type="Gene3D" id="3.40.50.2020">
    <property type="match status" value="1"/>
</dbReference>